<evidence type="ECO:0000259" key="2">
    <source>
        <dbReference type="Pfam" id="PF13476"/>
    </source>
</evidence>
<dbReference type="RefSeq" id="WP_244822351.1">
    <property type="nucleotide sequence ID" value="NZ_CP112998.1"/>
</dbReference>
<dbReference type="SUPFAM" id="SSF52540">
    <property type="entry name" value="P-loop containing nucleoside triphosphate hydrolases"/>
    <property type="match status" value="1"/>
</dbReference>
<name>A0A9E8SKB3_9BACT</name>
<evidence type="ECO:0000313" key="4">
    <source>
        <dbReference type="Proteomes" id="UP001164653"/>
    </source>
</evidence>
<dbReference type="KEGG" id="dpf:ON006_22860"/>
<feature type="coiled-coil region" evidence="1">
    <location>
        <begin position="422"/>
        <end position="453"/>
    </location>
</feature>
<evidence type="ECO:0000313" key="3">
    <source>
        <dbReference type="EMBL" id="WAC10576.1"/>
    </source>
</evidence>
<sequence>MIPKYLKIKGLYSYQTEQEIDFDPLTDASLFGIFGSVGSGKSSILEAITFALYGDTERLNKSGDDRTYNMMNLRSDDLLIDFECIAGKNGDRYRFTVRGKRNSKNFKDVKTFERKAYIWQDNAWVPLSENESTESIIGLSYDNFRRTIIIPQGRFQEFIELKDAERTRMMKELFQLEKYDLSRNVGSLSKQNDMALSNVDGQLLGLGEVTPEMVEAEEKRRDEVRLEIKKINDELIVQTELESQFEKLKLTAEKIQLLRNQLQGLEAQRPAMQLREEILRTFEICSLHFKSLFDQKTNLTSGIARDQKMYEANQVRTTELAGVLEKQKEVLLQLKPQYEKREELLDTAEELEKVIRILENKAALVKRKEALMRGEEQLNEKEKSIDLVKKQKLDKEAENELRKTQISDIQEISLVKSWFNTLDALTENRQVVKNEAEALLAEIVAQNEGLKKKLAEIGELASINFSENITQELFQNGILEFVGTKETERKTFNRQLLQINTKLALHQYAGSLEDGEPCPLCGSEHHPAVLHSDHALSGEILALEKQITTLDDQEKNVRRLQSPIEKIFNQIENLEKQKASIKQRFAEAKSRLELHQSEFAWPKFDKNDREGFEKHFAEVNKNQAEIKEIEAAIKLLSGKIEAEILEKTEKIEKPLQNLRDEILRLENTVHTLTDQLTKVKPADFEGQEKSAIDKKITELKLRYRQITEQFEQAEKQIDIFEKEKNTLSGSQATLLAALENSRKDLWEVQAGIEEQLKKYRFESEVQVNDILAKPIQIDAERKAIDEYKFALETTGRDLQNLVNENPEQLYDAEKHQEATRIKEVLAVNLHNQRKEEGRLDGLLKKMAEDLAKKALLLKEKSRLELRREHLGELTKLFRSSGFVDYASSIYLQNLIQAANHRFHQMTHQQLHLELGEGNSFWVRDLLNGGHMRLLKTLSGGQKFQAALSLALALADHIHIRNESKHNFFFLDEGFGSLDKNALQTVFETLKSLRKENRIVGIISHVEDLQQEIQTYLSIKESEEGSRIVASWK</sequence>
<dbReference type="AlphaFoldDB" id="A0A9E8SKB3"/>
<reference evidence="3" key="1">
    <citation type="submission" date="2022-11" db="EMBL/GenBank/DDBJ databases">
        <title>Dyadobacter pollutisoli sp. nov., isolated from plastic dumped soil.</title>
        <authorList>
            <person name="Kim J.M."/>
            <person name="Kim K.R."/>
            <person name="Lee J.K."/>
            <person name="Hao L."/>
            <person name="Jeon C.O."/>
        </authorList>
    </citation>
    <scope>NUCLEOTIDE SEQUENCE</scope>
    <source>
        <strain evidence="3">U1</strain>
    </source>
</reference>
<feature type="coiled-coil region" evidence="1">
    <location>
        <begin position="214"/>
        <end position="275"/>
    </location>
</feature>
<dbReference type="Proteomes" id="UP001164653">
    <property type="component" value="Chromosome"/>
</dbReference>
<gene>
    <name evidence="3" type="ORF">ON006_22860</name>
</gene>
<dbReference type="EMBL" id="CP112998">
    <property type="protein sequence ID" value="WAC10576.1"/>
    <property type="molecule type" value="Genomic_DNA"/>
</dbReference>
<keyword evidence="1" id="KW-0175">Coiled coil</keyword>
<keyword evidence="4" id="KW-1185">Reference proteome</keyword>
<dbReference type="GO" id="GO:0016887">
    <property type="term" value="F:ATP hydrolysis activity"/>
    <property type="evidence" value="ECO:0007669"/>
    <property type="project" value="InterPro"/>
</dbReference>
<feature type="coiled-coil region" evidence="1">
    <location>
        <begin position="557"/>
        <end position="730"/>
    </location>
</feature>
<organism evidence="3 4">
    <name type="scientific">Dyadobacter pollutisoli</name>
    <dbReference type="NCBI Taxonomy" id="2910158"/>
    <lineage>
        <taxon>Bacteria</taxon>
        <taxon>Pseudomonadati</taxon>
        <taxon>Bacteroidota</taxon>
        <taxon>Cytophagia</taxon>
        <taxon>Cytophagales</taxon>
        <taxon>Spirosomataceae</taxon>
        <taxon>Dyadobacter</taxon>
    </lineage>
</organism>
<dbReference type="InterPro" id="IPR038729">
    <property type="entry name" value="Rad50/SbcC_AAA"/>
</dbReference>
<dbReference type="Gene3D" id="3.40.50.300">
    <property type="entry name" value="P-loop containing nucleotide triphosphate hydrolases"/>
    <property type="match status" value="2"/>
</dbReference>
<dbReference type="Pfam" id="PF13476">
    <property type="entry name" value="AAA_23"/>
    <property type="match status" value="1"/>
</dbReference>
<proteinExistence type="predicted"/>
<dbReference type="PANTHER" id="PTHR32114">
    <property type="entry name" value="ABC TRANSPORTER ABCH.3"/>
    <property type="match status" value="1"/>
</dbReference>
<accession>A0A9E8SKB3</accession>
<dbReference type="PANTHER" id="PTHR32114:SF2">
    <property type="entry name" value="ABC TRANSPORTER ABCH.3"/>
    <property type="match status" value="1"/>
</dbReference>
<dbReference type="Pfam" id="PF13558">
    <property type="entry name" value="SbcC_Walker_B"/>
    <property type="match status" value="1"/>
</dbReference>
<evidence type="ECO:0000256" key="1">
    <source>
        <dbReference type="SAM" id="Coils"/>
    </source>
</evidence>
<feature type="domain" description="Rad50/SbcC-type AAA" evidence="2">
    <location>
        <begin position="6"/>
        <end position="235"/>
    </location>
</feature>
<feature type="coiled-coil region" evidence="1">
    <location>
        <begin position="341"/>
        <end position="398"/>
    </location>
</feature>
<dbReference type="InterPro" id="IPR027417">
    <property type="entry name" value="P-loop_NTPase"/>
</dbReference>
<protein>
    <submittedName>
        <fullName evidence="3">AAA family ATPase</fullName>
    </submittedName>
</protein>
<dbReference type="GO" id="GO:0006302">
    <property type="term" value="P:double-strand break repair"/>
    <property type="evidence" value="ECO:0007669"/>
    <property type="project" value="InterPro"/>
</dbReference>